<evidence type="ECO:0000313" key="7">
    <source>
        <dbReference type="EMBL" id="KAL3812684.1"/>
    </source>
</evidence>
<dbReference type="Proteomes" id="UP001634393">
    <property type="component" value="Unassembled WGS sequence"/>
</dbReference>
<protein>
    <recommendedName>
        <fullName evidence="6">NAC domain-containing protein</fullName>
    </recommendedName>
</protein>
<evidence type="ECO:0000256" key="1">
    <source>
        <dbReference type="ARBA" id="ARBA00023015"/>
    </source>
</evidence>
<dbReference type="Pfam" id="PF02365">
    <property type="entry name" value="NAM"/>
    <property type="match status" value="1"/>
</dbReference>
<dbReference type="InterPro" id="IPR003441">
    <property type="entry name" value="NAC-dom"/>
</dbReference>
<dbReference type="AlphaFoldDB" id="A0ABD3RIW0"/>
<dbReference type="PROSITE" id="PS51005">
    <property type="entry name" value="NAC"/>
    <property type="match status" value="1"/>
</dbReference>
<feature type="region of interest" description="Disordered" evidence="5">
    <location>
        <begin position="256"/>
        <end position="287"/>
    </location>
</feature>
<keyword evidence="4" id="KW-0539">Nucleus</keyword>
<dbReference type="EMBL" id="JBJXBP010000008">
    <property type="protein sequence ID" value="KAL3812684.1"/>
    <property type="molecule type" value="Genomic_DNA"/>
</dbReference>
<evidence type="ECO:0000256" key="2">
    <source>
        <dbReference type="ARBA" id="ARBA00023125"/>
    </source>
</evidence>
<evidence type="ECO:0000256" key="3">
    <source>
        <dbReference type="ARBA" id="ARBA00023163"/>
    </source>
</evidence>
<dbReference type="Gene3D" id="2.170.150.80">
    <property type="entry name" value="NAC domain"/>
    <property type="match status" value="1"/>
</dbReference>
<gene>
    <name evidence="7" type="ORF">ACJIZ3_013952</name>
</gene>
<proteinExistence type="predicted"/>
<dbReference type="PANTHER" id="PTHR31719:SF179">
    <property type="entry name" value="OS08G0148400 PROTEIN"/>
    <property type="match status" value="1"/>
</dbReference>
<comment type="caution">
    <text evidence="7">The sequence shown here is derived from an EMBL/GenBank/DDBJ whole genome shotgun (WGS) entry which is preliminary data.</text>
</comment>
<dbReference type="SUPFAM" id="SSF101941">
    <property type="entry name" value="NAC domain"/>
    <property type="match status" value="1"/>
</dbReference>
<dbReference type="GO" id="GO:0003677">
    <property type="term" value="F:DNA binding"/>
    <property type="evidence" value="ECO:0007669"/>
    <property type="project" value="UniProtKB-KW"/>
</dbReference>
<accession>A0ABD3RIW0</accession>
<sequence>MHHQQVQNHYGNTNSPIEIVYVKDFPPGYRFQPTDDELIVDYLKKKVENEPIPYSKIHEVDIYKHNPKELSENFSPFGEKKWYFFTPRDRKYLNGSRPNRAAGHGYWKATVGDKAIYHNDKIVGSKRSLVFYEGKPPKAKKTNWLMQEYMVHEPKPKRNSTSDAKLDNWVLCRIYKRDGKKDKDSDLDRQPNENFANMACHNNIDMGQSNGLMKRLGIDHTSTFPNIFANSNQSGWGDSIIPPIYLMESGFEKENGDLSREGFHATGGDEKKDESTESITAQFEPPSNVDMNTYIDFNDPIFSDIALDVDQLLV</sequence>
<organism evidence="7 8">
    <name type="scientific">Penstemon smallii</name>
    <dbReference type="NCBI Taxonomy" id="265156"/>
    <lineage>
        <taxon>Eukaryota</taxon>
        <taxon>Viridiplantae</taxon>
        <taxon>Streptophyta</taxon>
        <taxon>Embryophyta</taxon>
        <taxon>Tracheophyta</taxon>
        <taxon>Spermatophyta</taxon>
        <taxon>Magnoliopsida</taxon>
        <taxon>eudicotyledons</taxon>
        <taxon>Gunneridae</taxon>
        <taxon>Pentapetalae</taxon>
        <taxon>asterids</taxon>
        <taxon>lamiids</taxon>
        <taxon>Lamiales</taxon>
        <taxon>Plantaginaceae</taxon>
        <taxon>Cheloneae</taxon>
        <taxon>Penstemon</taxon>
    </lineage>
</organism>
<reference evidence="7 8" key="1">
    <citation type="submission" date="2024-12" db="EMBL/GenBank/DDBJ databases">
        <title>The unique morphological basis and parallel evolutionary history of personate flowers in Penstemon.</title>
        <authorList>
            <person name="Depatie T.H."/>
            <person name="Wessinger C.A."/>
        </authorList>
    </citation>
    <scope>NUCLEOTIDE SEQUENCE [LARGE SCALE GENOMIC DNA]</scope>
    <source>
        <strain evidence="7">WTNN_2</strain>
        <tissue evidence="7">Leaf</tissue>
    </source>
</reference>
<evidence type="ECO:0000313" key="8">
    <source>
        <dbReference type="Proteomes" id="UP001634393"/>
    </source>
</evidence>
<dbReference type="InterPro" id="IPR036093">
    <property type="entry name" value="NAC_dom_sf"/>
</dbReference>
<keyword evidence="1" id="KW-0805">Transcription regulation</keyword>
<evidence type="ECO:0000259" key="6">
    <source>
        <dbReference type="PROSITE" id="PS51005"/>
    </source>
</evidence>
<evidence type="ECO:0000256" key="5">
    <source>
        <dbReference type="SAM" id="MobiDB-lite"/>
    </source>
</evidence>
<keyword evidence="8" id="KW-1185">Reference proteome</keyword>
<keyword evidence="3" id="KW-0804">Transcription</keyword>
<dbReference type="PANTHER" id="PTHR31719">
    <property type="entry name" value="NAC TRANSCRIPTION FACTOR 56"/>
    <property type="match status" value="1"/>
</dbReference>
<feature type="compositionally biased region" description="Basic and acidic residues" evidence="5">
    <location>
        <begin position="256"/>
        <end position="275"/>
    </location>
</feature>
<feature type="domain" description="NAC" evidence="6">
    <location>
        <begin position="25"/>
        <end position="177"/>
    </location>
</feature>
<name>A0ABD3RIW0_9LAMI</name>
<evidence type="ECO:0000256" key="4">
    <source>
        <dbReference type="ARBA" id="ARBA00023242"/>
    </source>
</evidence>
<keyword evidence="2" id="KW-0238">DNA-binding</keyword>